<organism evidence="2 3">
    <name type="scientific">Alienimonas californiensis</name>
    <dbReference type="NCBI Taxonomy" id="2527989"/>
    <lineage>
        <taxon>Bacteria</taxon>
        <taxon>Pseudomonadati</taxon>
        <taxon>Planctomycetota</taxon>
        <taxon>Planctomycetia</taxon>
        <taxon>Planctomycetales</taxon>
        <taxon>Planctomycetaceae</taxon>
        <taxon>Alienimonas</taxon>
    </lineage>
</organism>
<sequence>MTSSPESGRAIVCEDRSFAPPDRPRATIDPARGVVIFERCHVPRNFLSAGVEGVREVPFAEIRSARELRVGGGRGLGLRALLGLGRVAGMTATSAGSLASIFIGTVSGRARVFAHWHNFPAFREAILPIAAESPQGGALEDNPLVGAAVAVAMLAVTAGIVWWLL</sequence>
<name>A0A517P4S7_9PLAN</name>
<dbReference type="OrthoDB" id="9952614at2"/>
<dbReference type="Proteomes" id="UP000318741">
    <property type="component" value="Chromosome"/>
</dbReference>
<reference evidence="2 3" key="1">
    <citation type="submission" date="2019-02" db="EMBL/GenBank/DDBJ databases">
        <title>Deep-cultivation of Planctomycetes and their phenomic and genomic characterization uncovers novel biology.</title>
        <authorList>
            <person name="Wiegand S."/>
            <person name="Jogler M."/>
            <person name="Boedeker C."/>
            <person name="Pinto D."/>
            <person name="Vollmers J."/>
            <person name="Rivas-Marin E."/>
            <person name="Kohn T."/>
            <person name="Peeters S.H."/>
            <person name="Heuer A."/>
            <person name="Rast P."/>
            <person name="Oberbeckmann S."/>
            <person name="Bunk B."/>
            <person name="Jeske O."/>
            <person name="Meyerdierks A."/>
            <person name="Storesund J.E."/>
            <person name="Kallscheuer N."/>
            <person name="Luecker S."/>
            <person name="Lage O.M."/>
            <person name="Pohl T."/>
            <person name="Merkel B.J."/>
            <person name="Hornburger P."/>
            <person name="Mueller R.-W."/>
            <person name="Bruemmer F."/>
            <person name="Labrenz M."/>
            <person name="Spormann A.M."/>
            <person name="Op den Camp H."/>
            <person name="Overmann J."/>
            <person name="Amann R."/>
            <person name="Jetten M.S.M."/>
            <person name="Mascher T."/>
            <person name="Medema M.H."/>
            <person name="Devos D.P."/>
            <person name="Kaster A.-K."/>
            <person name="Ovreas L."/>
            <person name="Rohde M."/>
            <person name="Galperin M.Y."/>
            <person name="Jogler C."/>
        </authorList>
    </citation>
    <scope>NUCLEOTIDE SEQUENCE [LARGE SCALE GENOMIC DNA]</scope>
    <source>
        <strain evidence="2 3">CA12</strain>
    </source>
</reference>
<dbReference type="AlphaFoldDB" id="A0A517P4S7"/>
<dbReference type="EMBL" id="CP036265">
    <property type="protein sequence ID" value="QDT14380.1"/>
    <property type="molecule type" value="Genomic_DNA"/>
</dbReference>
<keyword evidence="1" id="KW-0472">Membrane</keyword>
<gene>
    <name evidence="2" type="ORF">CA12_04530</name>
</gene>
<keyword evidence="3" id="KW-1185">Reference proteome</keyword>
<dbReference type="KEGG" id="acaf:CA12_04530"/>
<feature type="transmembrane region" description="Helical" evidence="1">
    <location>
        <begin position="144"/>
        <end position="164"/>
    </location>
</feature>
<evidence type="ECO:0000256" key="1">
    <source>
        <dbReference type="SAM" id="Phobius"/>
    </source>
</evidence>
<protein>
    <submittedName>
        <fullName evidence="2">Uncharacterized protein</fullName>
    </submittedName>
</protein>
<dbReference type="RefSeq" id="WP_145357164.1">
    <property type="nucleotide sequence ID" value="NZ_CP036265.1"/>
</dbReference>
<keyword evidence="1" id="KW-1133">Transmembrane helix</keyword>
<accession>A0A517P4S7</accession>
<evidence type="ECO:0000313" key="2">
    <source>
        <dbReference type="EMBL" id="QDT14380.1"/>
    </source>
</evidence>
<keyword evidence="1" id="KW-0812">Transmembrane</keyword>
<proteinExistence type="predicted"/>
<evidence type="ECO:0000313" key="3">
    <source>
        <dbReference type="Proteomes" id="UP000318741"/>
    </source>
</evidence>